<evidence type="ECO:0000256" key="1">
    <source>
        <dbReference type="SAM" id="MobiDB-lite"/>
    </source>
</evidence>
<dbReference type="AlphaFoldDB" id="G0W6S8"/>
<dbReference type="EMBL" id="HE580268">
    <property type="protein sequence ID" value="CCD23489.1"/>
    <property type="molecule type" value="Genomic_DNA"/>
</dbReference>
<evidence type="ECO:0000313" key="2">
    <source>
        <dbReference type="EMBL" id="CCD23489.1"/>
    </source>
</evidence>
<dbReference type="Proteomes" id="UP000000689">
    <property type="component" value="Chromosome 2"/>
</dbReference>
<dbReference type="GeneID" id="11497614"/>
<reference evidence="2 3" key="1">
    <citation type="journal article" date="2011" name="Proc. Natl. Acad. Sci. U.S.A.">
        <title>Evolutionary erosion of yeast sex chromosomes by mating-type switching accidents.</title>
        <authorList>
            <person name="Gordon J.L."/>
            <person name="Armisen D."/>
            <person name="Proux-Wera E."/>
            <person name="Oheigeartaigh S.S."/>
            <person name="Byrne K.P."/>
            <person name="Wolfe K.H."/>
        </authorList>
    </citation>
    <scope>NUCLEOTIDE SEQUENCE [LARGE SCALE GENOMIC DNA]</scope>
    <source>
        <strain evidence="3">ATCC 10597 / BCRC 20456 / CBS 421 / NBRC 0211 / NRRL Y-12639</strain>
    </source>
</reference>
<name>G0W6S8_NAUDC</name>
<keyword evidence="3" id="KW-1185">Reference proteome</keyword>
<dbReference type="KEGG" id="ndi:NDAI_0B04540"/>
<feature type="region of interest" description="Disordered" evidence="1">
    <location>
        <begin position="100"/>
        <end position="152"/>
    </location>
</feature>
<accession>G0W6S8</accession>
<proteinExistence type="predicted"/>
<sequence>MERTSQTIYSPIYHYGDNTKNKDTKIGNSTHLQHELQGQINGPAYMSPAYSPRSFNSSNPFSATPTPNISTKSILSNSMKHYTIEPSNKLRKHVSIDSSDPFIIGEPEQLSSEEQYTNDDTSTLNMEQREQYPRTNSTSAHPNSNNMEYAPTNNNFKRQKRHKSAPINFFSEKISNNFHILNPARFHQSVSLAYPNEDPNNSVFTPYNNYQHEKEMKSNHYTTTTTSKHNFTNQEENPITELNKLSDQFWFTDSGVDENIFDMSSDEE</sequence>
<dbReference type="RefSeq" id="XP_003668732.1">
    <property type="nucleotide sequence ID" value="XM_003668684.1"/>
</dbReference>
<feature type="region of interest" description="Disordered" evidence="1">
    <location>
        <begin position="1"/>
        <end position="26"/>
    </location>
</feature>
<evidence type="ECO:0000313" key="3">
    <source>
        <dbReference type="Proteomes" id="UP000000689"/>
    </source>
</evidence>
<feature type="compositionally biased region" description="Polar residues" evidence="1">
    <location>
        <begin position="133"/>
        <end position="152"/>
    </location>
</feature>
<protein>
    <submittedName>
        <fullName evidence="2">Uncharacterized protein</fullName>
    </submittedName>
</protein>
<dbReference type="HOGENOM" id="CLU_1038613_0_0_1"/>
<organism evidence="2 3">
    <name type="scientific">Naumovozyma dairenensis (strain ATCC 10597 / BCRC 20456 / CBS 421 / NBRC 0211 / NRRL Y-12639)</name>
    <name type="common">Saccharomyces dairenensis</name>
    <dbReference type="NCBI Taxonomy" id="1071378"/>
    <lineage>
        <taxon>Eukaryota</taxon>
        <taxon>Fungi</taxon>
        <taxon>Dikarya</taxon>
        <taxon>Ascomycota</taxon>
        <taxon>Saccharomycotina</taxon>
        <taxon>Saccharomycetes</taxon>
        <taxon>Saccharomycetales</taxon>
        <taxon>Saccharomycetaceae</taxon>
        <taxon>Naumovozyma</taxon>
    </lineage>
</organism>
<feature type="compositionally biased region" description="Polar residues" evidence="1">
    <location>
        <begin position="109"/>
        <end position="126"/>
    </location>
</feature>
<gene>
    <name evidence="2" type="primary">NDAI0B04540</name>
    <name evidence="2" type="ordered locus">NDAI_0B04540</name>
</gene>